<dbReference type="Pfam" id="PF00571">
    <property type="entry name" value="CBS"/>
    <property type="match status" value="2"/>
</dbReference>
<proteinExistence type="predicted"/>
<evidence type="ECO:0000259" key="3">
    <source>
        <dbReference type="PROSITE" id="PS51371"/>
    </source>
</evidence>
<dbReference type="InterPro" id="IPR051257">
    <property type="entry name" value="Diverse_CBS-Domain"/>
</dbReference>
<organism evidence="4 5">
    <name type="scientific">Nonomuraea pusilla</name>
    <dbReference type="NCBI Taxonomy" id="46177"/>
    <lineage>
        <taxon>Bacteria</taxon>
        <taxon>Bacillati</taxon>
        <taxon>Actinomycetota</taxon>
        <taxon>Actinomycetes</taxon>
        <taxon>Streptosporangiales</taxon>
        <taxon>Streptosporangiaceae</taxon>
        <taxon>Nonomuraea</taxon>
    </lineage>
</organism>
<dbReference type="RefSeq" id="WP_055505263.1">
    <property type="nucleotide sequence ID" value="NZ_BBZG01000002.1"/>
</dbReference>
<keyword evidence="5" id="KW-1185">Reference proteome</keyword>
<dbReference type="InterPro" id="IPR046342">
    <property type="entry name" value="CBS_dom_sf"/>
</dbReference>
<dbReference type="PANTHER" id="PTHR43080:SF2">
    <property type="entry name" value="CBS DOMAIN-CONTAINING PROTEIN"/>
    <property type="match status" value="1"/>
</dbReference>
<evidence type="ECO:0000256" key="1">
    <source>
        <dbReference type="ARBA" id="ARBA00023122"/>
    </source>
</evidence>
<dbReference type="STRING" id="46177.SAMN05660976_06220"/>
<gene>
    <name evidence="4" type="ORF">SAMN05660976_06220</name>
</gene>
<dbReference type="Gene3D" id="3.10.580.10">
    <property type="entry name" value="CBS-domain"/>
    <property type="match status" value="1"/>
</dbReference>
<evidence type="ECO:0000313" key="5">
    <source>
        <dbReference type="Proteomes" id="UP000198953"/>
    </source>
</evidence>
<dbReference type="OrthoDB" id="9799454at2"/>
<protein>
    <submittedName>
        <fullName evidence="4">CBS domain-containing protein</fullName>
    </submittedName>
</protein>
<dbReference type="PROSITE" id="PS51371">
    <property type="entry name" value="CBS"/>
    <property type="match status" value="2"/>
</dbReference>
<feature type="domain" description="CBS" evidence="3">
    <location>
        <begin position="7"/>
        <end position="63"/>
    </location>
</feature>
<sequence length="124" mass="13401">MQIANVYRPMVFGCQAGDALPEVARRMTEKNVGALAVLEGDRVAGVITERDVVTALATSEDPLSLTAGTCASTDMKVAGLDEDTREVARRMLDHGIRHMPVDEAGRLVGMVSMRDLLAVETWTE</sequence>
<keyword evidence="1 2" id="KW-0129">CBS domain</keyword>
<dbReference type="EMBL" id="FOBF01000018">
    <property type="protein sequence ID" value="SEM86866.1"/>
    <property type="molecule type" value="Genomic_DNA"/>
</dbReference>
<dbReference type="AlphaFoldDB" id="A0A1H8BVQ3"/>
<evidence type="ECO:0000256" key="2">
    <source>
        <dbReference type="PROSITE-ProRule" id="PRU00703"/>
    </source>
</evidence>
<feature type="domain" description="CBS" evidence="3">
    <location>
        <begin position="71"/>
        <end position="124"/>
    </location>
</feature>
<dbReference type="Proteomes" id="UP000198953">
    <property type="component" value="Unassembled WGS sequence"/>
</dbReference>
<evidence type="ECO:0000313" key="4">
    <source>
        <dbReference type="EMBL" id="SEM86866.1"/>
    </source>
</evidence>
<dbReference type="PANTHER" id="PTHR43080">
    <property type="entry name" value="CBS DOMAIN-CONTAINING PROTEIN CBSX3, MITOCHONDRIAL"/>
    <property type="match status" value="1"/>
</dbReference>
<name>A0A1H8BVQ3_9ACTN</name>
<dbReference type="InterPro" id="IPR000644">
    <property type="entry name" value="CBS_dom"/>
</dbReference>
<dbReference type="SMART" id="SM00116">
    <property type="entry name" value="CBS"/>
    <property type="match status" value="2"/>
</dbReference>
<reference evidence="4 5" key="1">
    <citation type="submission" date="2016-10" db="EMBL/GenBank/DDBJ databases">
        <authorList>
            <person name="de Groot N.N."/>
        </authorList>
    </citation>
    <scope>NUCLEOTIDE SEQUENCE [LARGE SCALE GENOMIC DNA]</scope>
    <source>
        <strain evidence="4 5">DSM 43357</strain>
    </source>
</reference>
<dbReference type="SUPFAM" id="SSF54631">
    <property type="entry name" value="CBS-domain pair"/>
    <property type="match status" value="1"/>
</dbReference>
<accession>A0A1H8BVQ3</accession>